<evidence type="ECO:0000256" key="1">
    <source>
        <dbReference type="SAM" id="MobiDB-lite"/>
    </source>
</evidence>
<accession>A0A222WP43</accession>
<reference evidence="2 3" key="1">
    <citation type="submission" date="2017-03" db="EMBL/GenBank/DDBJ databases">
        <title>Complete genome sequence of Paenibacillus Kribbensis producing bioflocculants.</title>
        <authorList>
            <person name="Lee H.-G."/>
            <person name="Oh H.-M."/>
        </authorList>
    </citation>
    <scope>NUCLEOTIDE SEQUENCE [LARGE SCALE GENOMIC DNA]</scope>
    <source>
        <strain evidence="2 3">AM49</strain>
    </source>
</reference>
<dbReference type="EMBL" id="CP020028">
    <property type="protein sequence ID" value="ASR47865.1"/>
    <property type="molecule type" value="Genomic_DNA"/>
</dbReference>
<dbReference type="AlphaFoldDB" id="A0A222WP43"/>
<gene>
    <name evidence="2" type="ORF">B4V02_14820</name>
</gene>
<evidence type="ECO:0008006" key="4">
    <source>
        <dbReference type="Google" id="ProtNLM"/>
    </source>
</evidence>
<organism evidence="2 3">
    <name type="scientific">Paenibacillus kribbensis</name>
    <dbReference type="NCBI Taxonomy" id="172713"/>
    <lineage>
        <taxon>Bacteria</taxon>
        <taxon>Bacillati</taxon>
        <taxon>Bacillota</taxon>
        <taxon>Bacilli</taxon>
        <taxon>Bacillales</taxon>
        <taxon>Paenibacillaceae</taxon>
        <taxon>Paenibacillus</taxon>
    </lineage>
</organism>
<dbReference type="SUPFAM" id="SSF140453">
    <property type="entry name" value="EsxAB dimer-like"/>
    <property type="match status" value="1"/>
</dbReference>
<name>A0A222WP43_9BACL</name>
<feature type="region of interest" description="Disordered" evidence="1">
    <location>
        <begin position="159"/>
        <end position="180"/>
    </location>
</feature>
<evidence type="ECO:0000313" key="3">
    <source>
        <dbReference type="Proteomes" id="UP000214666"/>
    </source>
</evidence>
<dbReference type="Gene3D" id="1.10.287.1060">
    <property type="entry name" value="ESAT-6-like"/>
    <property type="match status" value="1"/>
</dbReference>
<dbReference type="InterPro" id="IPR036689">
    <property type="entry name" value="ESAT-6-like_sf"/>
</dbReference>
<dbReference type="Proteomes" id="UP000214666">
    <property type="component" value="Chromosome"/>
</dbReference>
<evidence type="ECO:0000313" key="2">
    <source>
        <dbReference type="EMBL" id="ASR47865.1"/>
    </source>
</evidence>
<dbReference type="Pfam" id="PF06013">
    <property type="entry name" value="WXG100"/>
    <property type="match status" value="1"/>
</dbReference>
<dbReference type="OrthoDB" id="2589860at2"/>
<protein>
    <recommendedName>
        <fullName evidence="4">WXG100 family type VII secretion target</fullName>
    </recommendedName>
</protein>
<sequence length="180" mass="19867">MDMRIRVEPDVLRGLSGQLQHAAEQIQQLTAGLEQALQSVDWDVSARETVLNHWMQAKRMSEQIHAYLHTSGAQLNRKAEEFQAVDHDYHTILSLASQPLGRPVTMLDWSNQQSPSILPGQTSEGSDLISNPQSVVHAITGIPSSDAGTLNQDILEQATSSSPQDWYFTDPSVARDQPVA</sequence>
<keyword evidence="3" id="KW-1185">Reference proteome</keyword>
<dbReference type="InterPro" id="IPR010310">
    <property type="entry name" value="T7SS_ESAT-6-like"/>
</dbReference>
<proteinExistence type="predicted"/>
<dbReference type="KEGG" id="pkb:B4V02_14820"/>
<dbReference type="STRING" id="172713.GCA_001705305_01725"/>